<dbReference type="InterPro" id="IPR013783">
    <property type="entry name" value="Ig-like_fold"/>
</dbReference>
<keyword evidence="1" id="KW-0732">Signal</keyword>
<dbReference type="InterPro" id="IPR036179">
    <property type="entry name" value="Ig-like_dom_sf"/>
</dbReference>
<feature type="chain" id="PRO_5034025588" description="Immunoglobulin V-set domain-containing protein" evidence="1">
    <location>
        <begin position="23"/>
        <end position="102"/>
    </location>
</feature>
<feature type="signal peptide" evidence="1">
    <location>
        <begin position="1"/>
        <end position="22"/>
    </location>
</feature>
<dbReference type="Gene3D" id="2.60.40.10">
    <property type="entry name" value="Immunoglobulins"/>
    <property type="match status" value="1"/>
</dbReference>
<dbReference type="Ensembl" id="ENSCHIT00010011718.1">
    <property type="protein sequence ID" value="ENSCHIP00010008302.1"/>
    <property type="gene ID" value="ENSCHIG00010006150.1"/>
</dbReference>
<accession>A0A8C2NQH5</accession>
<evidence type="ECO:0008006" key="3">
    <source>
        <dbReference type="Google" id="ProtNLM"/>
    </source>
</evidence>
<dbReference type="PANTHER" id="PTHR23267">
    <property type="entry name" value="IMMUNOGLOBULIN LIGHT CHAIN"/>
    <property type="match status" value="1"/>
</dbReference>
<proteinExistence type="predicted"/>
<sequence length="102" mass="11177">MEAPAQLLFLLLLWLSVSDAMGELMSKQSPASLSLTPAEIATLTCRASQSISSYLDWYQQKPGQAPTLFIYAASSRASGIPARFSDSWVRDRLYSPHQQPGA</sequence>
<reference evidence="2" key="1">
    <citation type="submission" date="2019-03" db="EMBL/GenBank/DDBJ databases">
        <title>Genome sequencing and reference-guided assembly of Black Bengal Goat (Capra hircus).</title>
        <authorList>
            <person name="Siddiki A.Z."/>
            <person name="Baten A."/>
            <person name="Billah M."/>
            <person name="Alam M.A.U."/>
            <person name="Shawrob K.S.M."/>
            <person name="Saha S."/>
            <person name="Chowdhury M."/>
            <person name="Rahman A.H."/>
            <person name="Stear M."/>
            <person name="Miah G."/>
            <person name="Das G.B."/>
            <person name="Hossain M.M."/>
            <person name="Kumkum M."/>
            <person name="Islam M.S."/>
            <person name="Mollah A.M."/>
            <person name="Ahsan A."/>
            <person name="Tusar F."/>
            <person name="Khan M.K.I."/>
        </authorList>
    </citation>
    <scope>NUCLEOTIDE SEQUENCE [LARGE SCALE GENOMIC DNA]</scope>
</reference>
<dbReference type="AlphaFoldDB" id="A0A8C2NQH5"/>
<organism evidence="2">
    <name type="scientific">Capra hircus</name>
    <name type="common">Goat</name>
    <dbReference type="NCBI Taxonomy" id="9925"/>
    <lineage>
        <taxon>Eukaryota</taxon>
        <taxon>Metazoa</taxon>
        <taxon>Chordata</taxon>
        <taxon>Craniata</taxon>
        <taxon>Vertebrata</taxon>
        <taxon>Euteleostomi</taxon>
        <taxon>Mammalia</taxon>
        <taxon>Eutheria</taxon>
        <taxon>Laurasiatheria</taxon>
        <taxon>Artiodactyla</taxon>
        <taxon>Ruminantia</taxon>
        <taxon>Pecora</taxon>
        <taxon>Bovidae</taxon>
        <taxon>Caprinae</taxon>
        <taxon>Capra</taxon>
    </lineage>
</organism>
<evidence type="ECO:0000313" key="2">
    <source>
        <dbReference type="Ensembl" id="ENSCHIP00010008302.1"/>
    </source>
</evidence>
<dbReference type="SUPFAM" id="SSF48726">
    <property type="entry name" value="Immunoglobulin"/>
    <property type="match status" value="1"/>
</dbReference>
<protein>
    <recommendedName>
        <fullName evidence="3">Immunoglobulin V-set domain-containing protein</fullName>
    </recommendedName>
</protein>
<evidence type="ECO:0000256" key="1">
    <source>
        <dbReference type="SAM" id="SignalP"/>
    </source>
</evidence>
<dbReference type="InterPro" id="IPR050150">
    <property type="entry name" value="IgV_Light_Chain"/>
</dbReference>
<reference evidence="2" key="2">
    <citation type="submission" date="2025-08" db="UniProtKB">
        <authorList>
            <consortium name="Ensembl"/>
        </authorList>
    </citation>
    <scope>IDENTIFICATION</scope>
</reference>
<name>A0A8C2NQH5_CAPHI</name>